<feature type="compositionally biased region" description="Basic and acidic residues" evidence="1">
    <location>
        <begin position="35"/>
        <end position="50"/>
    </location>
</feature>
<feature type="compositionally biased region" description="Low complexity" evidence="1">
    <location>
        <begin position="11"/>
        <end position="33"/>
    </location>
</feature>
<feature type="region of interest" description="Disordered" evidence="1">
    <location>
        <begin position="1"/>
        <end position="52"/>
    </location>
</feature>
<evidence type="ECO:0000256" key="1">
    <source>
        <dbReference type="SAM" id="MobiDB-lite"/>
    </source>
</evidence>
<comment type="caution">
    <text evidence="2">The sequence shown here is derived from an EMBL/GenBank/DDBJ whole genome shotgun (WGS) entry which is preliminary data.</text>
</comment>
<organism evidence="2 3">
    <name type="scientific">Breoghania corrubedonensis</name>
    <dbReference type="NCBI Taxonomy" id="665038"/>
    <lineage>
        <taxon>Bacteria</taxon>
        <taxon>Pseudomonadati</taxon>
        <taxon>Pseudomonadota</taxon>
        <taxon>Alphaproteobacteria</taxon>
        <taxon>Hyphomicrobiales</taxon>
        <taxon>Stappiaceae</taxon>
        <taxon>Breoghania</taxon>
    </lineage>
</organism>
<protein>
    <submittedName>
        <fullName evidence="2">Uncharacterized protein</fullName>
    </submittedName>
</protein>
<dbReference type="Proteomes" id="UP000244081">
    <property type="component" value="Unassembled WGS sequence"/>
</dbReference>
<reference evidence="2 3" key="1">
    <citation type="submission" date="2018-04" db="EMBL/GenBank/DDBJ databases">
        <title>Genomic Encyclopedia of Archaeal and Bacterial Type Strains, Phase II (KMG-II): from individual species to whole genera.</title>
        <authorList>
            <person name="Goeker M."/>
        </authorList>
    </citation>
    <scope>NUCLEOTIDE SEQUENCE [LARGE SCALE GENOMIC DNA]</scope>
    <source>
        <strain evidence="2 3">DSM 23382</strain>
    </source>
</reference>
<name>A0A2T5V7D1_9HYPH</name>
<evidence type="ECO:0000313" key="2">
    <source>
        <dbReference type="EMBL" id="PTW59664.1"/>
    </source>
</evidence>
<dbReference type="EMBL" id="QAYG01000006">
    <property type="protein sequence ID" value="PTW59664.1"/>
    <property type="molecule type" value="Genomic_DNA"/>
</dbReference>
<dbReference type="AlphaFoldDB" id="A0A2T5V7D1"/>
<keyword evidence="3" id="KW-1185">Reference proteome</keyword>
<proteinExistence type="predicted"/>
<accession>A0A2T5V7D1</accession>
<evidence type="ECO:0000313" key="3">
    <source>
        <dbReference type="Proteomes" id="UP000244081"/>
    </source>
</evidence>
<dbReference type="RefSeq" id="WP_107990626.1">
    <property type="nucleotide sequence ID" value="NZ_QAYG01000006.1"/>
</dbReference>
<gene>
    <name evidence="2" type="ORF">C8N35_10646</name>
</gene>
<feature type="compositionally biased region" description="Polar residues" evidence="1">
    <location>
        <begin position="1"/>
        <end position="10"/>
    </location>
</feature>
<sequence>MPEPTFSPNQATTHTADADAAPEGAAPEFFGAAGLEDRGQAGDLAKDQPAGERPILADGLITGDPDDAIRRAAATAVCDAAAYLQKSQKVAEAALALAMARLHEAGDAAGARDYAAVAREAAGTAVENLASVSGAAEALLRGLSRPSGETNFLDIVSDAELDIQADR</sequence>